<dbReference type="AlphaFoldDB" id="A0A1W1CTD7"/>
<protein>
    <recommendedName>
        <fullName evidence="1">Lcl C-terminal domain-containing protein</fullName>
    </recommendedName>
</protein>
<proteinExistence type="predicted"/>
<dbReference type="EMBL" id="FPHL01000056">
    <property type="protein sequence ID" value="SFV68952.1"/>
    <property type="molecule type" value="Genomic_DNA"/>
</dbReference>
<dbReference type="InterPro" id="IPR011460">
    <property type="entry name" value="Lcl_C"/>
</dbReference>
<evidence type="ECO:0000313" key="2">
    <source>
        <dbReference type="EMBL" id="SFV68952.1"/>
    </source>
</evidence>
<dbReference type="Pfam" id="PF07603">
    <property type="entry name" value="Lcl_C"/>
    <property type="match status" value="1"/>
</dbReference>
<gene>
    <name evidence="2" type="ORF">MNB_SV-10-341</name>
</gene>
<accession>A0A1W1CTD7</accession>
<organism evidence="2">
    <name type="scientific">hydrothermal vent metagenome</name>
    <dbReference type="NCBI Taxonomy" id="652676"/>
    <lineage>
        <taxon>unclassified sequences</taxon>
        <taxon>metagenomes</taxon>
        <taxon>ecological metagenomes</taxon>
    </lineage>
</organism>
<evidence type="ECO:0000259" key="1">
    <source>
        <dbReference type="Pfam" id="PF07603"/>
    </source>
</evidence>
<feature type="domain" description="Lcl C-terminal" evidence="1">
    <location>
        <begin position="22"/>
        <end position="132"/>
    </location>
</feature>
<name>A0A1W1CTD7_9ZZZZ</name>
<sequence length="137" mass="15977">MKLLFALTVTASLLLGASSKLDDRTGLVWQDNPEVANIEKSYHDAKQYCEQLKTDGFDDWRLPTLSELYSIVDMKRERPALRYGFEMRVDEWFWTANPFAGDPKKEAWRLSMSYGEAEPSRQGRTLHVRCVRGKRMR</sequence>
<reference evidence="2" key="1">
    <citation type="submission" date="2016-10" db="EMBL/GenBank/DDBJ databases">
        <authorList>
            <person name="de Groot N.N."/>
        </authorList>
    </citation>
    <scope>NUCLEOTIDE SEQUENCE</scope>
</reference>